<dbReference type="EMBL" id="BGZK01001564">
    <property type="protein sequence ID" value="GBP82429.1"/>
    <property type="molecule type" value="Genomic_DNA"/>
</dbReference>
<sequence>MPKNLDVRREDLSGSLRRRGEDGRGRRRRARANANKIAEGGALTPRRRGSPPPALAPAMLSRVRRPCSVRTIVIHKSEVRFDHCYTVKFSLTVRIERPRDMGIVKNYVRENKRPAGSQALVYLVSKPLI</sequence>
<dbReference type="AlphaFoldDB" id="A0A4C1Z685"/>
<feature type="region of interest" description="Disordered" evidence="1">
    <location>
        <begin position="1"/>
        <end position="57"/>
    </location>
</feature>
<feature type="compositionally biased region" description="Basic and acidic residues" evidence="1">
    <location>
        <begin position="1"/>
        <end position="24"/>
    </location>
</feature>
<keyword evidence="3" id="KW-1185">Reference proteome</keyword>
<dbReference type="Proteomes" id="UP000299102">
    <property type="component" value="Unassembled WGS sequence"/>
</dbReference>
<evidence type="ECO:0000313" key="2">
    <source>
        <dbReference type="EMBL" id="GBP82429.1"/>
    </source>
</evidence>
<evidence type="ECO:0000313" key="3">
    <source>
        <dbReference type="Proteomes" id="UP000299102"/>
    </source>
</evidence>
<proteinExistence type="predicted"/>
<evidence type="ECO:0000256" key="1">
    <source>
        <dbReference type="SAM" id="MobiDB-lite"/>
    </source>
</evidence>
<organism evidence="2 3">
    <name type="scientific">Eumeta variegata</name>
    <name type="common">Bagworm moth</name>
    <name type="synonym">Eumeta japonica</name>
    <dbReference type="NCBI Taxonomy" id="151549"/>
    <lineage>
        <taxon>Eukaryota</taxon>
        <taxon>Metazoa</taxon>
        <taxon>Ecdysozoa</taxon>
        <taxon>Arthropoda</taxon>
        <taxon>Hexapoda</taxon>
        <taxon>Insecta</taxon>
        <taxon>Pterygota</taxon>
        <taxon>Neoptera</taxon>
        <taxon>Endopterygota</taxon>
        <taxon>Lepidoptera</taxon>
        <taxon>Glossata</taxon>
        <taxon>Ditrysia</taxon>
        <taxon>Tineoidea</taxon>
        <taxon>Psychidae</taxon>
        <taxon>Oiketicinae</taxon>
        <taxon>Eumeta</taxon>
    </lineage>
</organism>
<name>A0A4C1Z685_EUMVA</name>
<accession>A0A4C1Z685</accession>
<gene>
    <name evidence="2" type="ORF">EVAR_51471_1</name>
</gene>
<reference evidence="2 3" key="1">
    <citation type="journal article" date="2019" name="Commun. Biol.">
        <title>The bagworm genome reveals a unique fibroin gene that provides high tensile strength.</title>
        <authorList>
            <person name="Kono N."/>
            <person name="Nakamura H."/>
            <person name="Ohtoshi R."/>
            <person name="Tomita M."/>
            <person name="Numata K."/>
            <person name="Arakawa K."/>
        </authorList>
    </citation>
    <scope>NUCLEOTIDE SEQUENCE [LARGE SCALE GENOMIC DNA]</scope>
</reference>
<protein>
    <submittedName>
        <fullName evidence="2">Uncharacterized protein</fullName>
    </submittedName>
</protein>
<comment type="caution">
    <text evidence="2">The sequence shown here is derived from an EMBL/GenBank/DDBJ whole genome shotgun (WGS) entry which is preliminary data.</text>
</comment>